<dbReference type="Gene3D" id="3.40.1500.20">
    <property type="match status" value="1"/>
</dbReference>
<gene>
    <name evidence="3" type="ORF">DBRI1063_LOCUS24712</name>
</gene>
<keyword evidence="2" id="KW-0560">Oxidoreductase</keyword>
<dbReference type="Pfam" id="PF05996">
    <property type="entry name" value="Fe_bilin_red"/>
    <property type="match status" value="1"/>
</dbReference>
<evidence type="ECO:0008006" key="4">
    <source>
        <dbReference type="Google" id="ProtNLM"/>
    </source>
</evidence>
<dbReference type="PANTHER" id="PTHR34557">
    <property type="entry name" value="PHYTOCHROMOBILIN:FERREDOXIN OXIDOREDUCTASE, CHLOROPLASTIC"/>
    <property type="match status" value="1"/>
</dbReference>
<proteinExistence type="inferred from homology"/>
<dbReference type="EMBL" id="HBGN01038634">
    <property type="protein sequence ID" value="CAD9356850.1"/>
    <property type="molecule type" value="Transcribed_RNA"/>
</dbReference>
<dbReference type="GO" id="GO:0016636">
    <property type="term" value="F:oxidoreductase activity, acting on the CH-CH group of donors, iron-sulfur protein as acceptor"/>
    <property type="evidence" value="ECO:0007669"/>
    <property type="project" value="InterPro"/>
</dbReference>
<evidence type="ECO:0000256" key="1">
    <source>
        <dbReference type="ARBA" id="ARBA00006908"/>
    </source>
</evidence>
<sequence length="345" mass="40246">MVKIHHNDSLDLRVLLLGSLASLFILSELSVAFTSSAWHPAKRHRKQTNVVFSELYASDTPTVPLSPPLSIMTIEEAESRHEMPWKTSIDNDGDDSSLLYMPFWEWQISFIQKNLSNVRAVPCSDPNIHQHDYHYNENKQKKARIVNICLQSDEYRKIRMTYYDAGSKTQVFNSLWYPRPEYNLPVLGIDLLSFNQKKYLTIVDFQPIQENEADHACSDYEEKLKSIRKDYKNLQGQMSPRFYDETLFFSKQMIFGRFDTEKVVHEEVMPAFQRYVQTHYDMVLNTTPDVSSKSTSNVLDRQAAYDSYSAERDPATKMFEAMFGVDWSEGFVHDFLFDQSRKDSS</sequence>
<dbReference type="InterPro" id="IPR009249">
    <property type="entry name" value="Ferredoxin-dep_bilin_Rdtase"/>
</dbReference>
<reference evidence="3" key="1">
    <citation type="submission" date="2021-01" db="EMBL/GenBank/DDBJ databases">
        <authorList>
            <person name="Corre E."/>
            <person name="Pelletier E."/>
            <person name="Niang G."/>
            <person name="Scheremetjew M."/>
            <person name="Finn R."/>
            <person name="Kale V."/>
            <person name="Holt S."/>
            <person name="Cochrane G."/>
            <person name="Meng A."/>
            <person name="Brown T."/>
            <person name="Cohen L."/>
        </authorList>
    </citation>
    <scope>NUCLEOTIDE SEQUENCE</scope>
    <source>
        <strain evidence="3">Pop2</strain>
    </source>
</reference>
<evidence type="ECO:0000313" key="3">
    <source>
        <dbReference type="EMBL" id="CAD9356850.1"/>
    </source>
</evidence>
<dbReference type="PANTHER" id="PTHR34557:SF1">
    <property type="entry name" value="PHYTOCHROMOBILIN:FERREDOXIN OXIDOREDUCTASE, CHLOROPLASTIC"/>
    <property type="match status" value="1"/>
</dbReference>
<evidence type="ECO:0000256" key="2">
    <source>
        <dbReference type="ARBA" id="ARBA00023002"/>
    </source>
</evidence>
<dbReference type="GO" id="GO:0050897">
    <property type="term" value="F:cobalt ion binding"/>
    <property type="evidence" value="ECO:0007669"/>
    <property type="project" value="InterPro"/>
</dbReference>
<dbReference type="GO" id="GO:0010024">
    <property type="term" value="P:phytochromobilin biosynthetic process"/>
    <property type="evidence" value="ECO:0007669"/>
    <property type="project" value="InterPro"/>
</dbReference>
<accession>A0A6U3U630</accession>
<comment type="similarity">
    <text evidence="1">Belongs to the HY2 family.</text>
</comment>
<dbReference type="AlphaFoldDB" id="A0A6U3U630"/>
<protein>
    <recommendedName>
        <fullName evidence="4">15,16-dihydrobiliverdin:ferredoxin oxidoreductase</fullName>
    </recommendedName>
</protein>
<name>A0A6U3U630_9STRA</name>
<organism evidence="3">
    <name type="scientific">Ditylum brightwellii</name>
    <dbReference type="NCBI Taxonomy" id="49249"/>
    <lineage>
        <taxon>Eukaryota</taxon>
        <taxon>Sar</taxon>
        <taxon>Stramenopiles</taxon>
        <taxon>Ochrophyta</taxon>
        <taxon>Bacillariophyta</taxon>
        <taxon>Mediophyceae</taxon>
        <taxon>Lithodesmiophycidae</taxon>
        <taxon>Lithodesmiales</taxon>
        <taxon>Lithodesmiaceae</taxon>
        <taxon>Ditylum</taxon>
    </lineage>
</organism>